<protein>
    <submittedName>
        <fullName evidence="1">Uncharacterized protein</fullName>
    </submittedName>
</protein>
<organism evidence="1 2">
    <name type="scientific">Pyrenophora tritici-repentis</name>
    <dbReference type="NCBI Taxonomy" id="45151"/>
    <lineage>
        <taxon>Eukaryota</taxon>
        <taxon>Fungi</taxon>
        <taxon>Dikarya</taxon>
        <taxon>Ascomycota</taxon>
        <taxon>Pezizomycotina</taxon>
        <taxon>Dothideomycetes</taxon>
        <taxon>Pleosporomycetidae</taxon>
        <taxon>Pleosporales</taxon>
        <taxon>Pleosporineae</taxon>
        <taxon>Pleosporaceae</taxon>
        <taxon>Pyrenophora</taxon>
    </lineage>
</organism>
<accession>A0A922NL13</accession>
<gene>
    <name evidence="1" type="ORF">Ptr86124_003049</name>
</gene>
<keyword evidence="2" id="KW-1185">Reference proteome</keyword>
<sequence length="46" mass="5009">MMRTFVLAISTIEMPHVLSDQASTMQIPLYLAGTAPAGNRGIDEFL</sequence>
<reference evidence="2" key="1">
    <citation type="journal article" date="2022" name="Microb. Genom.">
        <title>A global pangenome for the wheat fungal pathogen Pyrenophora tritici-repentis and prediction of effector protein structural homology.</title>
        <authorList>
            <person name="Moolhuijzen P.M."/>
            <person name="See P.T."/>
            <person name="Shi G."/>
            <person name="Powell H.R."/>
            <person name="Cockram J."/>
            <person name="Jorgensen L.N."/>
            <person name="Benslimane H."/>
            <person name="Strelkov S.E."/>
            <person name="Turner J."/>
            <person name="Liu Z."/>
            <person name="Moffat C.S."/>
        </authorList>
    </citation>
    <scope>NUCLEOTIDE SEQUENCE [LARGE SCALE GENOMIC DNA]</scope>
</reference>
<evidence type="ECO:0000313" key="1">
    <source>
        <dbReference type="EMBL" id="KAI1517748.1"/>
    </source>
</evidence>
<dbReference type="EMBL" id="NRDI02000003">
    <property type="protein sequence ID" value="KAI1517748.1"/>
    <property type="molecule type" value="Genomic_DNA"/>
</dbReference>
<dbReference type="AlphaFoldDB" id="A0A922NL13"/>
<proteinExistence type="predicted"/>
<evidence type="ECO:0000313" key="2">
    <source>
        <dbReference type="Proteomes" id="UP000249757"/>
    </source>
</evidence>
<name>A0A922NL13_9PLEO</name>
<comment type="caution">
    <text evidence="1">The sequence shown here is derived from an EMBL/GenBank/DDBJ whole genome shotgun (WGS) entry which is preliminary data.</text>
</comment>
<dbReference type="Proteomes" id="UP000249757">
    <property type="component" value="Unassembled WGS sequence"/>
</dbReference>